<dbReference type="PIRSF" id="PIRSF016262">
    <property type="entry name" value="LPLase"/>
    <property type="match status" value="1"/>
</dbReference>
<dbReference type="InterPro" id="IPR000544">
    <property type="entry name" value="Octanoyltransferase"/>
</dbReference>
<dbReference type="InterPro" id="IPR004143">
    <property type="entry name" value="BPL_LPL_catalytic"/>
</dbReference>
<feature type="domain" description="BPL/LPL catalytic" evidence="8">
    <location>
        <begin position="49"/>
        <end position="237"/>
    </location>
</feature>
<evidence type="ECO:0000256" key="2">
    <source>
        <dbReference type="ARBA" id="ARBA00022490"/>
    </source>
</evidence>
<dbReference type="InterPro" id="IPR020605">
    <property type="entry name" value="Octanoyltransferase_CS"/>
</dbReference>
<proteinExistence type="inferred from homology"/>
<dbReference type="NCBIfam" id="NF010925">
    <property type="entry name" value="PRK14345.1"/>
    <property type="match status" value="1"/>
</dbReference>
<dbReference type="GO" id="GO:0033819">
    <property type="term" value="F:lipoyl(octanoyl) transferase activity"/>
    <property type="evidence" value="ECO:0007669"/>
    <property type="project" value="UniProtKB-EC"/>
</dbReference>
<dbReference type="Pfam" id="PF21948">
    <property type="entry name" value="LplA-B_cat"/>
    <property type="match status" value="1"/>
</dbReference>
<comment type="function">
    <text evidence="5 6 7">Catalyzes the transfer of endogenously produced octanoic acid from octanoyl-acyl-carrier-protein onto the lipoyl domains of lipoate-dependent enzymes. Lipoyl-ACP can also act as a substrate although octanoyl-ACP is likely to be the physiological substrate.</text>
</comment>
<evidence type="ECO:0000256" key="1">
    <source>
        <dbReference type="ARBA" id="ARBA00004821"/>
    </source>
</evidence>
<evidence type="ECO:0000313" key="9">
    <source>
        <dbReference type="EMBL" id="MCH7399577.1"/>
    </source>
</evidence>
<evidence type="ECO:0000313" key="10">
    <source>
        <dbReference type="Proteomes" id="UP001165488"/>
    </source>
</evidence>
<comment type="catalytic activity">
    <reaction evidence="6 7">
        <text>octanoyl-[ACP] + L-lysyl-[protein] = N(6)-octanoyl-L-lysyl-[protein] + holo-[ACP] + H(+)</text>
        <dbReference type="Rhea" id="RHEA:17665"/>
        <dbReference type="Rhea" id="RHEA-COMP:9636"/>
        <dbReference type="Rhea" id="RHEA-COMP:9685"/>
        <dbReference type="Rhea" id="RHEA-COMP:9752"/>
        <dbReference type="Rhea" id="RHEA-COMP:9928"/>
        <dbReference type="ChEBI" id="CHEBI:15378"/>
        <dbReference type="ChEBI" id="CHEBI:29969"/>
        <dbReference type="ChEBI" id="CHEBI:64479"/>
        <dbReference type="ChEBI" id="CHEBI:78463"/>
        <dbReference type="ChEBI" id="CHEBI:78809"/>
        <dbReference type="EC" id="2.3.1.181"/>
    </reaction>
</comment>
<dbReference type="RefSeq" id="WP_241276071.1">
    <property type="nucleotide sequence ID" value="NZ_JAKZGS010000017.1"/>
</dbReference>
<dbReference type="Gene3D" id="3.30.930.10">
    <property type="entry name" value="Bira Bifunctional Protein, Domain 2"/>
    <property type="match status" value="1"/>
</dbReference>
<comment type="subcellular location">
    <subcellularLocation>
        <location evidence="6">Cytoplasm</location>
    </subcellularLocation>
</comment>
<protein>
    <recommendedName>
        <fullName evidence="6 7">Octanoyltransferase</fullName>
        <ecNumber evidence="6 7">2.3.1.181</ecNumber>
    </recommendedName>
    <alternativeName>
        <fullName evidence="6">Lipoate-protein ligase B</fullName>
    </alternativeName>
    <alternativeName>
        <fullName evidence="6">Lipoyl/octanoyl transferase</fullName>
    </alternativeName>
    <alternativeName>
        <fullName evidence="6">Octanoyl-[acyl-carrier-protein]-protein N-octanoyltransferase</fullName>
    </alternativeName>
</protein>
<dbReference type="PROSITE" id="PS51733">
    <property type="entry name" value="BPL_LPL_CATALYTIC"/>
    <property type="match status" value="1"/>
</dbReference>
<sequence length="239" mass="27222">MNQIINKKVKFLDLGLKDYKETWDFQEEIFAKTVALKIENRKLGDVGQQMTENHLFFVEHPHVYTLGKSGELSHLLLDEKGLIEKGATFYKINRGGDITYHGPGQLVGYPILDLDNFFTDIHKYLRFLEEAVILTLAEYGIEAGRIDGLTGVWLDHVEQQNPRKICALGVKSSRWVTMHGFAFNVNADLDYFRNIVPCGIADKAVTSMHLELGRKVDEKEVKEKLKGHIASLFEMKLIG</sequence>
<dbReference type="EC" id="2.3.1.181" evidence="6 7"/>
<evidence type="ECO:0000256" key="3">
    <source>
        <dbReference type="ARBA" id="ARBA00022679"/>
    </source>
</evidence>
<dbReference type="CDD" id="cd16444">
    <property type="entry name" value="LipB"/>
    <property type="match status" value="1"/>
</dbReference>
<dbReference type="NCBIfam" id="TIGR00214">
    <property type="entry name" value="lipB"/>
    <property type="match status" value="1"/>
</dbReference>
<name>A0ABS9USH3_9BACT</name>
<dbReference type="PANTHER" id="PTHR10993">
    <property type="entry name" value="OCTANOYLTRANSFERASE"/>
    <property type="match status" value="1"/>
</dbReference>
<evidence type="ECO:0000259" key="8">
    <source>
        <dbReference type="PROSITE" id="PS51733"/>
    </source>
</evidence>
<feature type="binding site" evidence="6">
    <location>
        <begin position="94"/>
        <end position="101"/>
    </location>
    <ligand>
        <name>substrate</name>
    </ligand>
</feature>
<keyword evidence="3 6" id="KW-0808">Transferase</keyword>
<dbReference type="PROSITE" id="PS01313">
    <property type="entry name" value="LIPB"/>
    <property type="match status" value="1"/>
</dbReference>
<evidence type="ECO:0000256" key="5">
    <source>
        <dbReference type="ARBA" id="ARBA00024732"/>
    </source>
</evidence>
<keyword evidence="10" id="KW-1185">Reference proteome</keyword>
<accession>A0ABS9USH3</accession>
<comment type="miscellaneous">
    <text evidence="6">In the reaction, the free carboxyl group of octanoic acid is attached via an amide linkage to the epsilon-amino group of a specific lysine residue of lipoyl domains of lipoate-dependent enzymes.</text>
</comment>
<feature type="binding site" evidence="6">
    <location>
        <begin position="167"/>
        <end position="169"/>
    </location>
    <ligand>
        <name>substrate</name>
    </ligand>
</feature>
<evidence type="ECO:0000256" key="4">
    <source>
        <dbReference type="ARBA" id="ARBA00023315"/>
    </source>
</evidence>
<dbReference type="PANTHER" id="PTHR10993:SF12">
    <property type="entry name" value="OCTANOYLTRANSFERASE"/>
    <property type="match status" value="1"/>
</dbReference>
<evidence type="ECO:0000256" key="6">
    <source>
        <dbReference type="HAMAP-Rule" id="MF_00013"/>
    </source>
</evidence>
<gene>
    <name evidence="6 9" type="primary">lipB</name>
    <name evidence="9" type="ORF">MM236_16355</name>
</gene>
<reference evidence="9" key="1">
    <citation type="submission" date="2022-03" db="EMBL/GenBank/DDBJ databases">
        <title>De novo assembled genomes of Belliella spp. (Cyclobacteriaceae) strains.</title>
        <authorList>
            <person name="Szabo A."/>
            <person name="Korponai K."/>
            <person name="Felfoldi T."/>
        </authorList>
    </citation>
    <scope>NUCLEOTIDE SEQUENCE</scope>
    <source>
        <strain evidence="9">DSM 107340</strain>
    </source>
</reference>
<evidence type="ECO:0000256" key="7">
    <source>
        <dbReference type="PIRNR" id="PIRNR016262"/>
    </source>
</evidence>
<dbReference type="Proteomes" id="UP001165488">
    <property type="component" value="Unassembled WGS sequence"/>
</dbReference>
<comment type="pathway">
    <text evidence="1 6 7">Protein modification; protein lipoylation via endogenous pathway; protein N(6)-(lipoyl)lysine from octanoyl-[acyl-carrier-protein]: step 1/2.</text>
</comment>
<comment type="caution">
    <text evidence="9">The sequence shown here is derived from an EMBL/GenBank/DDBJ whole genome shotgun (WGS) entry which is preliminary data.</text>
</comment>
<feature type="site" description="Lowers pKa of active site Cys" evidence="6">
    <location>
        <position position="164"/>
    </location>
</feature>
<dbReference type="InterPro" id="IPR045864">
    <property type="entry name" value="aa-tRNA-synth_II/BPL/LPL"/>
</dbReference>
<comment type="similarity">
    <text evidence="6 7">Belongs to the LipB family.</text>
</comment>
<keyword evidence="4 6" id="KW-0012">Acyltransferase</keyword>
<feature type="active site" description="Acyl-thioester intermediate" evidence="6">
    <location>
        <position position="198"/>
    </location>
</feature>
<dbReference type="SUPFAM" id="SSF55681">
    <property type="entry name" value="Class II aaRS and biotin synthetases"/>
    <property type="match status" value="1"/>
</dbReference>
<dbReference type="EMBL" id="JAKZGS010000017">
    <property type="protein sequence ID" value="MCH7399577.1"/>
    <property type="molecule type" value="Genomic_DNA"/>
</dbReference>
<feature type="binding site" evidence="6">
    <location>
        <begin position="180"/>
        <end position="182"/>
    </location>
    <ligand>
        <name>substrate</name>
    </ligand>
</feature>
<organism evidence="9 10">
    <name type="scientific">Belliella calami</name>
    <dbReference type="NCBI Taxonomy" id="2923436"/>
    <lineage>
        <taxon>Bacteria</taxon>
        <taxon>Pseudomonadati</taxon>
        <taxon>Bacteroidota</taxon>
        <taxon>Cytophagia</taxon>
        <taxon>Cytophagales</taxon>
        <taxon>Cyclobacteriaceae</taxon>
        <taxon>Belliella</taxon>
    </lineage>
</organism>
<keyword evidence="2 6" id="KW-0963">Cytoplasm</keyword>
<dbReference type="HAMAP" id="MF_00013">
    <property type="entry name" value="LipB"/>
    <property type="match status" value="1"/>
</dbReference>